<dbReference type="InterPro" id="IPR051566">
    <property type="entry name" value="CNKSR"/>
</dbReference>
<proteinExistence type="inferred from homology"/>
<dbReference type="OMA" id="DVPYRCD"/>
<reference evidence="10" key="1">
    <citation type="submission" date="2012-12" db="EMBL/GenBank/DDBJ databases">
        <authorList>
            <person name="Hellsten U."/>
            <person name="Grimwood J."/>
            <person name="Chapman J.A."/>
            <person name="Shapiro H."/>
            <person name="Aerts A."/>
            <person name="Otillar R.P."/>
            <person name="Terry A.Y."/>
            <person name="Boore J.L."/>
            <person name="Simakov O."/>
            <person name="Marletaz F."/>
            <person name="Cho S.-J."/>
            <person name="Edsinger-Gonzales E."/>
            <person name="Havlak P."/>
            <person name="Kuo D.-H."/>
            <person name="Larsson T."/>
            <person name="Lv J."/>
            <person name="Arendt D."/>
            <person name="Savage R."/>
            <person name="Osoegawa K."/>
            <person name="de Jong P."/>
            <person name="Lindberg D.R."/>
            <person name="Seaver E.C."/>
            <person name="Weisblat D.A."/>
            <person name="Putnam N.H."/>
            <person name="Grigoriev I.V."/>
            <person name="Rokhsar D.S."/>
        </authorList>
    </citation>
    <scope>NUCLEOTIDE SEQUENCE</scope>
    <source>
        <strain evidence="10">I ESC-2004</strain>
    </source>
</reference>
<dbReference type="FunCoup" id="R7V6R6">
    <property type="interactions" value="303"/>
</dbReference>
<evidence type="ECO:0000256" key="2">
    <source>
        <dbReference type="ARBA" id="ARBA00022553"/>
    </source>
</evidence>
<organism evidence="8">
    <name type="scientific">Capitella teleta</name>
    <name type="common">Polychaete worm</name>
    <dbReference type="NCBI Taxonomy" id="283909"/>
    <lineage>
        <taxon>Eukaryota</taxon>
        <taxon>Metazoa</taxon>
        <taxon>Spiralia</taxon>
        <taxon>Lophotrochozoa</taxon>
        <taxon>Annelida</taxon>
        <taxon>Polychaeta</taxon>
        <taxon>Sedentaria</taxon>
        <taxon>Scolecida</taxon>
        <taxon>Capitellidae</taxon>
        <taxon>Capitella</taxon>
    </lineage>
</organism>
<evidence type="ECO:0000313" key="10">
    <source>
        <dbReference type="Proteomes" id="UP000014760"/>
    </source>
</evidence>
<dbReference type="STRING" id="283909.R7V6R6"/>
<dbReference type="AlphaFoldDB" id="R7V6R6"/>
<dbReference type="InterPro" id="IPR001849">
    <property type="entry name" value="PH_domain"/>
</dbReference>
<dbReference type="Pfam" id="PF10534">
    <property type="entry name" value="CRIC_ras_sig"/>
    <property type="match status" value="1"/>
</dbReference>
<reference evidence="8 10" key="2">
    <citation type="journal article" date="2013" name="Nature">
        <title>Insights into bilaterian evolution from three spiralian genomes.</title>
        <authorList>
            <person name="Simakov O."/>
            <person name="Marletaz F."/>
            <person name="Cho S.J."/>
            <person name="Edsinger-Gonzales E."/>
            <person name="Havlak P."/>
            <person name="Hellsten U."/>
            <person name="Kuo D.H."/>
            <person name="Larsson T."/>
            <person name="Lv J."/>
            <person name="Arendt D."/>
            <person name="Savage R."/>
            <person name="Osoegawa K."/>
            <person name="de Jong P."/>
            <person name="Grimwood J."/>
            <person name="Chapman J.A."/>
            <person name="Shapiro H."/>
            <person name="Aerts A."/>
            <person name="Otillar R.P."/>
            <person name="Terry A.Y."/>
            <person name="Boore J.L."/>
            <person name="Grigoriev I.V."/>
            <person name="Lindberg D.R."/>
            <person name="Seaver E.C."/>
            <person name="Weisblat D.A."/>
            <person name="Putnam N.H."/>
            <person name="Rokhsar D.S."/>
        </authorList>
    </citation>
    <scope>NUCLEOTIDE SEQUENCE</scope>
    <source>
        <strain evidence="8 10">I ESC-2004</strain>
    </source>
</reference>
<feature type="compositionally biased region" description="Low complexity" evidence="3">
    <location>
        <begin position="433"/>
        <end position="448"/>
    </location>
</feature>
<name>R7V6R6_CAPTE</name>
<keyword evidence="10" id="KW-1185">Reference proteome</keyword>
<keyword evidence="2" id="KW-0597">Phosphoprotein</keyword>
<evidence type="ECO:0000313" key="8">
    <source>
        <dbReference type="EMBL" id="ELU11460.1"/>
    </source>
</evidence>
<dbReference type="InterPro" id="IPR011993">
    <property type="entry name" value="PH-like_dom_sf"/>
</dbReference>
<feature type="compositionally biased region" description="Basic and acidic residues" evidence="3">
    <location>
        <begin position="534"/>
        <end position="557"/>
    </location>
</feature>
<dbReference type="Pfam" id="PF00536">
    <property type="entry name" value="SAM_1"/>
    <property type="match status" value="1"/>
</dbReference>
<gene>
    <name evidence="8" type="ORF">CAPTEDRAFT_221602</name>
</gene>
<feature type="region of interest" description="Disordered" evidence="3">
    <location>
        <begin position="309"/>
        <end position="457"/>
    </location>
</feature>
<dbReference type="Pfam" id="PF00595">
    <property type="entry name" value="PDZ"/>
    <property type="match status" value="1"/>
</dbReference>
<dbReference type="PANTHER" id="PTHR12844">
    <property type="entry name" value="CONNECTOR ENCHANCER OF KINASE SUPPRESSOR OF RAS"/>
    <property type="match status" value="1"/>
</dbReference>
<dbReference type="CDD" id="cd06748">
    <property type="entry name" value="PDZ_CNK1_2_3-like"/>
    <property type="match status" value="1"/>
</dbReference>
<dbReference type="SMART" id="SM00454">
    <property type="entry name" value="SAM"/>
    <property type="match status" value="1"/>
</dbReference>
<accession>R7V6R6</accession>
<feature type="domain" description="CRIC" evidence="7">
    <location>
        <begin position="104"/>
        <end position="195"/>
    </location>
</feature>
<feature type="region of interest" description="Disordered" evidence="3">
    <location>
        <begin position="916"/>
        <end position="942"/>
    </location>
</feature>
<dbReference type="SUPFAM" id="SSF47769">
    <property type="entry name" value="SAM/Pointed domain"/>
    <property type="match status" value="1"/>
</dbReference>
<dbReference type="Gene3D" id="2.30.29.30">
    <property type="entry name" value="Pleckstrin-homology domain (PH domain)/Phosphotyrosine-binding domain (PTB)"/>
    <property type="match status" value="1"/>
</dbReference>
<dbReference type="SMART" id="SM00228">
    <property type="entry name" value="PDZ"/>
    <property type="match status" value="1"/>
</dbReference>
<sequence length="942" mass="103948">MTNRQKYLAPGGIMSIMTNHTNLVFVNVPGWQHDQVANWLRGLDDVILPYVHCFLNAEIGGSRLLCLTRYDLEKMNITKVGHQELILEAVELLSSLSHELESETMQSIALQVSCKATCLHNVLKAQLAVEPDKHKRLPLNVLADISDCICSIKTMVSWLDRSPFDVADCYKKLRNAVVKHGLSITQAVHNDNARAAIMTSCRSLADLCDGLIQSSKDPLVIQPASLEMAVIRKKPDEELGMHIQSSYNGTHAIGGIKMDSPADLCGKIEEGDEVIQVNYQTVLGWQLKKLVTALKDNAKEVTLTLKKRPYHSHQFGPQTNKRSAAKNLKQSTFPKALRRKSGDSQKGMRSSLKDFLNTVPPPTGEVLSDTPRENNTDNEAEEVFQEGHPSPAFHPVESKHRRATVSGGSPTVKRPSIMISQFSAGRPKSFTVSSPSSEGSHGSMGSPGNEVTSPDDNKLKVSDAYELSPMIAAKGSMSVTPSISLSDGSSLLPSFEYNSGHAANSAHRRKASEVASREIPGSEVKGSPQLMRLTRIDSNRRAELSERDRSNSVDSIDRPPASDLEELDLCSNLAQSYTVNIVGGVAQKVPTSKDPRDSPTLQSPTNSLLRRMKGTGRRFGGANRRVSCKDLGGGDCQGWLWKKKEGHGLRQGKWVKRWFVLKQHNLYYYKDPEDQKAAGLIHLPGFQISPAPEIKSKKFAFKSHHPGTTFYFAAERQPDLAKWMNKMGLAAIALDTSHMASIAGFKVHDPNLPGMDAAYYSQSESEEEDNTTPSQSSPGSPMSTRTRSPPSEPSSDSKSLSTSLHLIDTDESCSEGACAPDPDDLLRRPSHGELHHLYRNIRSANLNIDGIDIHDRRASTMAPTVRLHIRHSDELHLGRRLASLQRTLKDKEQELMTIEDMLMKEIVLASDLHSFSERHPSVRKRRAGEPSSESPSDEEFEA</sequence>
<dbReference type="OrthoDB" id="74412at2759"/>
<feature type="region of interest" description="Disordered" evidence="3">
    <location>
        <begin position="761"/>
        <end position="803"/>
    </location>
</feature>
<dbReference type="PROSITE" id="PS51290">
    <property type="entry name" value="CRIC"/>
    <property type="match status" value="1"/>
</dbReference>
<dbReference type="InterPro" id="IPR049628">
    <property type="entry name" value="CNK1-3_SAM"/>
</dbReference>
<dbReference type="SUPFAM" id="SSF50729">
    <property type="entry name" value="PH domain-like"/>
    <property type="match status" value="1"/>
</dbReference>
<protein>
    <submittedName>
        <fullName evidence="8 9">Uncharacterized protein</fullName>
    </submittedName>
</protein>
<dbReference type="PROSITE" id="PS50106">
    <property type="entry name" value="PDZ"/>
    <property type="match status" value="1"/>
</dbReference>
<feature type="domain" description="SAM" evidence="5">
    <location>
        <begin position="31"/>
        <end position="96"/>
    </location>
</feature>
<dbReference type="InterPro" id="IPR001478">
    <property type="entry name" value="PDZ"/>
</dbReference>
<evidence type="ECO:0000259" key="4">
    <source>
        <dbReference type="PROSITE" id="PS50003"/>
    </source>
</evidence>
<dbReference type="FunFam" id="2.30.42.10:FF:000060">
    <property type="entry name" value="Connector enhancer of kinase suppressor of Ras 2"/>
    <property type="match status" value="1"/>
</dbReference>
<feature type="domain" description="PH" evidence="4">
    <location>
        <begin position="633"/>
        <end position="732"/>
    </location>
</feature>
<dbReference type="SMART" id="SM00233">
    <property type="entry name" value="PH"/>
    <property type="match status" value="1"/>
</dbReference>
<feature type="compositionally biased region" description="Low complexity" evidence="3">
    <location>
        <begin position="776"/>
        <end position="803"/>
    </location>
</feature>
<dbReference type="PROSITE" id="PS50003">
    <property type="entry name" value="PH_DOMAIN"/>
    <property type="match status" value="1"/>
</dbReference>
<dbReference type="InterPro" id="IPR001660">
    <property type="entry name" value="SAM"/>
</dbReference>
<dbReference type="Gene3D" id="1.10.150.50">
    <property type="entry name" value="Transcription Factor, Ets-1"/>
    <property type="match status" value="1"/>
</dbReference>
<dbReference type="Pfam" id="PF00169">
    <property type="entry name" value="PH"/>
    <property type="match status" value="1"/>
</dbReference>
<evidence type="ECO:0000313" key="9">
    <source>
        <dbReference type="EnsemblMetazoa" id="CapteP221602"/>
    </source>
</evidence>
<dbReference type="HOGENOM" id="CLU_311748_0_0_1"/>
<feature type="compositionally biased region" description="Polar residues" evidence="3">
    <location>
        <begin position="315"/>
        <end position="333"/>
    </location>
</feature>
<evidence type="ECO:0000259" key="6">
    <source>
        <dbReference type="PROSITE" id="PS50106"/>
    </source>
</evidence>
<dbReference type="InterPro" id="IPR013761">
    <property type="entry name" value="SAM/pointed_sf"/>
</dbReference>
<dbReference type="PROSITE" id="PS50105">
    <property type="entry name" value="SAM_DOMAIN"/>
    <property type="match status" value="1"/>
</dbReference>
<dbReference type="EMBL" id="KB296703">
    <property type="protein sequence ID" value="ELU11460.1"/>
    <property type="molecule type" value="Genomic_DNA"/>
</dbReference>
<feature type="domain" description="PDZ" evidence="6">
    <location>
        <begin position="228"/>
        <end position="309"/>
    </location>
</feature>
<dbReference type="InterPro" id="IPR017874">
    <property type="entry name" value="CRIC_domain"/>
</dbReference>
<reference evidence="9" key="3">
    <citation type="submission" date="2015-06" db="UniProtKB">
        <authorList>
            <consortium name="EnsemblMetazoa"/>
        </authorList>
    </citation>
    <scope>IDENTIFICATION</scope>
</reference>
<evidence type="ECO:0000259" key="5">
    <source>
        <dbReference type="PROSITE" id="PS50105"/>
    </source>
</evidence>
<evidence type="ECO:0000256" key="1">
    <source>
        <dbReference type="ARBA" id="ARBA00009498"/>
    </source>
</evidence>
<dbReference type="Gene3D" id="2.30.42.10">
    <property type="match status" value="1"/>
</dbReference>
<dbReference type="InterPro" id="IPR036034">
    <property type="entry name" value="PDZ_sf"/>
</dbReference>
<evidence type="ECO:0000256" key="3">
    <source>
        <dbReference type="SAM" id="MobiDB-lite"/>
    </source>
</evidence>
<dbReference type="EnsemblMetazoa" id="CapteT221602">
    <property type="protein sequence ID" value="CapteP221602"/>
    <property type="gene ID" value="CapteG221602"/>
</dbReference>
<dbReference type="CDD" id="cd09511">
    <property type="entry name" value="SAM_CNK1_2_3-suppressor"/>
    <property type="match status" value="1"/>
</dbReference>
<dbReference type="Proteomes" id="UP000014760">
    <property type="component" value="Unassembled WGS sequence"/>
</dbReference>
<dbReference type="SUPFAM" id="SSF50156">
    <property type="entry name" value="PDZ domain-like"/>
    <property type="match status" value="1"/>
</dbReference>
<evidence type="ECO:0000259" key="7">
    <source>
        <dbReference type="PROSITE" id="PS51290"/>
    </source>
</evidence>
<dbReference type="EMBL" id="AMQN01000860">
    <property type="status" value="NOT_ANNOTATED_CDS"/>
    <property type="molecule type" value="Genomic_DNA"/>
</dbReference>
<comment type="similarity">
    <text evidence="1">Belongs to the CNKSR family.</text>
</comment>
<dbReference type="PANTHER" id="PTHR12844:SF42">
    <property type="entry name" value="CONNECTOR ENHANCER OF KSR PROTEIN CNK"/>
    <property type="match status" value="1"/>
</dbReference>
<feature type="region of interest" description="Disordered" evidence="3">
    <location>
        <begin position="501"/>
        <end position="561"/>
    </location>
</feature>